<dbReference type="PANTHER" id="PTHR11080:SF2">
    <property type="entry name" value="LD05707P"/>
    <property type="match status" value="1"/>
</dbReference>
<keyword evidence="3" id="KW-0479">Metal-binding</keyword>
<sequence>MSGEGNNNKRHKWVETEGIDNKDIIGFYNHYLKKFDKTGVTTESLSLGRNDTASLMVIDMQNDFILEPPGLGHPPGRFSVANGLSMAPKLKKFIEDNATKFHKIIFTRDTHPINHCSFITMGGPFPPHCVINHGGAALHPDMLALKDLPNADVIFKGCKPTADSFGAYEYKDKAYLERRQLGDCCRGGLCSKDTGGFHLKDASRKWNDYPFTGITEYENTDDAVLLPAAYPDATYENIKDQIGKPFELGDIIPAKRESGSTHTIFICGLAGDYCVKDTAMNLAKDIKESGLENIRIVILQPFTRYAFLPLQYVGGYQVYKNTILTNTASGVFSNISNPKDINHYLFTIGMDGSYKLLTKQEAQNAASNIGKIKQPNNSTNPKLYAAFLTPIKDILDDYSLLGIKILMDDPKLSSMVSVAGGRRRHRRVTHKVKRHHKSKRTFKSKTRK</sequence>
<dbReference type="Gene3D" id="3.40.50.850">
    <property type="entry name" value="Isochorismatase-like"/>
    <property type="match status" value="1"/>
</dbReference>
<evidence type="ECO:0000256" key="4">
    <source>
        <dbReference type="ARBA" id="ARBA00022801"/>
    </source>
</evidence>
<comment type="pathway">
    <text evidence="5">Cofactor biosynthesis; nicotinate biosynthesis; nicotinate from nicotinamide: step 1/1.</text>
</comment>
<keyword evidence="4" id="KW-0378">Hydrolase</keyword>
<evidence type="ECO:0000256" key="3">
    <source>
        <dbReference type="ARBA" id="ARBA00022723"/>
    </source>
</evidence>
<evidence type="ECO:0000256" key="1">
    <source>
        <dbReference type="ARBA" id="ARBA00006336"/>
    </source>
</evidence>
<comment type="similarity">
    <text evidence="1">Belongs to the isochorismatase family.</text>
</comment>
<feature type="region of interest" description="Disordered" evidence="8">
    <location>
        <begin position="420"/>
        <end position="448"/>
    </location>
</feature>
<evidence type="ECO:0000256" key="5">
    <source>
        <dbReference type="ARBA" id="ARBA00037900"/>
    </source>
</evidence>
<dbReference type="InterPro" id="IPR036380">
    <property type="entry name" value="Isochorismatase-like_sf"/>
</dbReference>
<name>A0A6C0DU35_9ZZZZ</name>
<evidence type="ECO:0000256" key="8">
    <source>
        <dbReference type="SAM" id="MobiDB-lite"/>
    </source>
</evidence>
<dbReference type="GO" id="GO:0046872">
    <property type="term" value="F:metal ion binding"/>
    <property type="evidence" value="ECO:0007669"/>
    <property type="project" value="UniProtKB-KW"/>
</dbReference>
<organism evidence="10">
    <name type="scientific">viral metagenome</name>
    <dbReference type="NCBI Taxonomy" id="1070528"/>
    <lineage>
        <taxon>unclassified sequences</taxon>
        <taxon>metagenomes</taxon>
        <taxon>organismal metagenomes</taxon>
    </lineage>
</organism>
<proteinExistence type="inferred from homology"/>
<accession>A0A6C0DU35</accession>
<evidence type="ECO:0000259" key="9">
    <source>
        <dbReference type="Pfam" id="PF00857"/>
    </source>
</evidence>
<evidence type="ECO:0000256" key="6">
    <source>
        <dbReference type="ARBA" id="ARBA00039017"/>
    </source>
</evidence>
<evidence type="ECO:0000313" key="10">
    <source>
        <dbReference type="EMBL" id="QHT20021.1"/>
    </source>
</evidence>
<keyword evidence="2" id="KW-0662">Pyridine nucleotide biosynthesis</keyword>
<dbReference type="SUPFAM" id="SSF52499">
    <property type="entry name" value="Isochorismatase-like hydrolases"/>
    <property type="match status" value="1"/>
</dbReference>
<reference evidence="10" key="1">
    <citation type="journal article" date="2020" name="Nature">
        <title>Giant virus diversity and host interactions through global metagenomics.</title>
        <authorList>
            <person name="Schulz F."/>
            <person name="Roux S."/>
            <person name="Paez-Espino D."/>
            <person name="Jungbluth S."/>
            <person name="Walsh D.A."/>
            <person name="Denef V.J."/>
            <person name="McMahon K.D."/>
            <person name="Konstantinidis K.T."/>
            <person name="Eloe-Fadrosh E.A."/>
            <person name="Kyrpides N.C."/>
            <person name="Woyke T."/>
        </authorList>
    </citation>
    <scope>NUCLEOTIDE SEQUENCE</scope>
    <source>
        <strain evidence="10">GVMAG-M-3300023174-60</strain>
    </source>
</reference>
<dbReference type="EC" id="3.5.1.19" evidence="6"/>
<dbReference type="AlphaFoldDB" id="A0A6C0DU35"/>
<dbReference type="GO" id="GO:0019363">
    <property type="term" value="P:pyridine nucleotide biosynthetic process"/>
    <property type="evidence" value="ECO:0007669"/>
    <property type="project" value="UniProtKB-KW"/>
</dbReference>
<evidence type="ECO:0000256" key="2">
    <source>
        <dbReference type="ARBA" id="ARBA00022642"/>
    </source>
</evidence>
<feature type="domain" description="Isochorismatase-like" evidence="9">
    <location>
        <begin position="55"/>
        <end position="165"/>
    </location>
</feature>
<protein>
    <recommendedName>
        <fullName evidence="6">nicotinamidase</fullName>
        <ecNumber evidence="6">3.5.1.19</ecNumber>
    </recommendedName>
    <alternativeName>
        <fullName evidence="7">Nicotinamide deamidase</fullName>
    </alternativeName>
</protein>
<dbReference type="InterPro" id="IPR052347">
    <property type="entry name" value="Isochorismatase_Nicotinamidase"/>
</dbReference>
<feature type="compositionally biased region" description="Basic residues" evidence="8">
    <location>
        <begin position="421"/>
        <end position="448"/>
    </location>
</feature>
<dbReference type="Pfam" id="PF00857">
    <property type="entry name" value="Isochorismatase"/>
    <property type="match status" value="1"/>
</dbReference>
<dbReference type="InterPro" id="IPR000868">
    <property type="entry name" value="Isochorismatase-like_dom"/>
</dbReference>
<dbReference type="PANTHER" id="PTHR11080">
    <property type="entry name" value="PYRAZINAMIDASE/NICOTINAMIDASE"/>
    <property type="match status" value="1"/>
</dbReference>
<evidence type="ECO:0000256" key="7">
    <source>
        <dbReference type="ARBA" id="ARBA00043224"/>
    </source>
</evidence>
<dbReference type="GO" id="GO:0008936">
    <property type="term" value="F:nicotinamidase activity"/>
    <property type="evidence" value="ECO:0007669"/>
    <property type="project" value="UniProtKB-EC"/>
</dbReference>
<dbReference type="EMBL" id="MN739677">
    <property type="protein sequence ID" value="QHT20021.1"/>
    <property type="molecule type" value="Genomic_DNA"/>
</dbReference>